<reference evidence="1 3" key="2">
    <citation type="submission" date="2011-10" db="EMBL/GenBank/DDBJ databases">
        <title>The Genome Sequence of Simonsiella muelleri ATCC 29453.</title>
        <authorList>
            <consortium name="The Broad Institute Genome Sequencing Platform"/>
            <consortium name="The Broad Institute Genome Sequencing Center for Infectious Disease"/>
            <person name="Earl A."/>
            <person name="Ward D."/>
            <person name="Feldgarden M."/>
            <person name="Gevers D."/>
            <person name="Izard J."/>
            <person name="Baranova O.V."/>
            <person name="Blanton J.M."/>
            <person name="Tanner A.C."/>
            <person name="Dewhirst F."/>
            <person name="Young S.K."/>
            <person name="Zeng Q."/>
            <person name="Gargeya S."/>
            <person name="Fitzgerald M."/>
            <person name="Haas B."/>
            <person name="Abouelleil A."/>
            <person name="Alvarado L."/>
            <person name="Arachchi H.M."/>
            <person name="Berlin A."/>
            <person name="Brown A."/>
            <person name="Chapman S.B."/>
            <person name="Chen Z."/>
            <person name="Dunbar C."/>
            <person name="Freedman E."/>
            <person name="Gearin G."/>
            <person name="Goldberg J."/>
            <person name="Griggs A."/>
            <person name="Gujja S."/>
            <person name="Heiman D."/>
            <person name="Howarth C."/>
            <person name="Larson L."/>
            <person name="Lui A."/>
            <person name="MacDonald P.J.P."/>
            <person name="Montmayeur A."/>
            <person name="Murphy C."/>
            <person name="Neiman D."/>
            <person name="Pearson M."/>
            <person name="Priest M."/>
            <person name="Roberts A."/>
            <person name="Saif S."/>
            <person name="Shea T."/>
            <person name="Shenoy N."/>
            <person name="Sisk P."/>
            <person name="Stolte C."/>
            <person name="Sykes S."/>
            <person name="Wortman J."/>
            <person name="Nusbaum C."/>
            <person name="Birren B."/>
        </authorList>
    </citation>
    <scope>NUCLEOTIDE SEQUENCE [LARGE SCALE GENOMIC DNA]</scope>
    <source>
        <strain evidence="1 3">ATCC 29453</strain>
    </source>
</reference>
<reference evidence="1 3" key="1">
    <citation type="submission" date="2010-03" db="EMBL/GenBank/DDBJ databases">
        <authorList>
            <consortium name="The Broad Institute Genome Sequencing Platform"/>
            <person name="Ward D."/>
            <person name="Earl A."/>
            <person name="Feldgarden M."/>
            <person name="Gevers D."/>
            <person name="Young S."/>
            <person name="Zeng Q."/>
            <person name="Koehrsen M."/>
            <person name="Alvarado L."/>
            <person name="Berlin A.M."/>
            <person name="Borenstein D."/>
            <person name="Chapman S.B."/>
            <person name="Chen Z."/>
            <person name="Engels R."/>
            <person name="Freedman E."/>
            <person name="Gellesch M."/>
            <person name="Goldberg J."/>
            <person name="Griggs A."/>
            <person name="Gujja S."/>
            <person name="Heilman E.R."/>
            <person name="Heiman D.I."/>
            <person name="Hepburn T.A."/>
            <person name="Howarth C."/>
            <person name="Jen D."/>
            <person name="Larson L."/>
            <person name="Mehta T."/>
            <person name="Park D."/>
            <person name="Pearson M."/>
            <person name="Richards J."/>
            <person name="Roberts A."/>
            <person name="Saif S."/>
            <person name="Shea T.D."/>
            <person name="Shenoy N."/>
            <person name="Sisk P."/>
            <person name="Stolte C."/>
            <person name="Sykes S.N."/>
            <person name="Walk T."/>
            <person name="White J."/>
            <person name="Yandava C."/>
            <person name="Izard J."/>
            <person name="Baranova O.V."/>
            <person name="Blanton J.M."/>
            <person name="Tanner A.C."/>
            <person name="Dewhirst F."/>
            <person name="Haas B."/>
            <person name="Nusbaum C."/>
            <person name="Birren B."/>
        </authorList>
    </citation>
    <scope>NUCLEOTIDE SEQUENCE [LARGE SCALE GENOMIC DNA]</scope>
    <source>
        <strain evidence="1 3">ATCC 29453</strain>
    </source>
</reference>
<dbReference type="EMBL" id="ADCY02000035">
    <property type="protein sequence ID" value="EJZ50208.1"/>
    <property type="molecule type" value="Genomic_DNA"/>
</dbReference>
<dbReference type="AlphaFoldDB" id="U6Q1C1"/>
<dbReference type="EMBL" id="ADCY02000071">
    <property type="protein sequence ID" value="EJZ50073.1"/>
    <property type="molecule type" value="Genomic_DNA"/>
</dbReference>
<evidence type="ECO:0000313" key="2">
    <source>
        <dbReference type="EMBL" id="EJZ50208.1"/>
    </source>
</evidence>
<gene>
    <name evidence="2" type="ORF">HMPREF9021_02565</name>
    <name evidence="1" type="ORF">HMPREF9021_02682</name>
</gene>
<protein>
    <submittedName>
        <fullName evidence="1">Uncharacterized protein</fullName>
    </submittedName>
</protein>
<dbReference type="KEGG" id="smur:BWP33_07400"/>
<keyword evidence="3" id="KW-1185">Reference proteome</keyword>
<dbReference type="eggNOG" id="ENOG502ZXIX">
    <property type="taxonomic scope" value="Bacteria"/>
</dbReference>
<proteinExistence type="predicted"/>
<comment type="caution">
    <text evidence="1">The sequence shown here is derived from an EMBL/GenBank/DDBJ whole genome shotgun (WGS) entry which is preliminary data.</text>
</comment>
<dbReference type="Proteomes" id="UP000017813">
    <property type="component" value="Unassembled WGS sequence"/>
</dbReference>
<organism evidence="1 3">
    <name type="scientific">Simonsiella muelleri ATCC 29453</name>
    <dbReference type="NCBI Taxonomy" id="641147"/>
    <lineage>
        <taxon>Bacteria</taxon>
        <taxon>Pseudomonadati</taxon>
        <taxon>Pseudomonadota</taxon>
        <taxon>Betaproteobacteria</taxon>
        <taxon>Neisseriales</taxon>
        <taxon>Neisseriaceae</taxon>
        <taxon>Simonsiella</taxon>
    </lineage>
</organism>
<evidence type="ECO:0000313" key="1">
    <source>
        <dbReference type="EMBL" id="EJZ50073.1"/>
    </source>
</evidence>
<evidence type="ECO:0000313" key="3">
    <source>
        <dbReference type="Proteomes" id="UP000017813"/>
    </source>
</evidence>
<accession>U6Q1C1</accession>
<sequence length="88" mass="10069">MKHTERCAIFAQNLNTLLEEKAFDSCSNAQLAKKFNQFMADCFPEEMIVINGSVIGNWRKGVVLPCLEYFGFLTKWLDCEPTDLLALF</sequence>
<dbReference type="RefSeq" id="WP_002642192.1">
    <property type="nucleotide sequence ID" value="NZ_CP019448.1"/>
</dbReference>
<dbReference type="HOGENOM" id="CLU_2467316_0_0_4"/>
<dbReference type="KEGG" id="smur:BWP33_07635"/>
<dbReference type="KEGG" id="smur:BWP33_08415"/>
<dbReference type="STRING" id="641147.HMPREF9021_02565"/>
<name>U6Q1C1_9NEIS</name>